<name>A0A4R0IPG6_9ACTN</name>
<dbReference type="Proteomes" id="UP000292695">
    <property type="component" value="Unassembled WGS sequence"/>
</dbReference>
<gene>
    <name evidence="5" type="ORF">E0H50_13170</name>
</gene>
<feature type="transmembrane region" description="Helical" evidence="3">
    <location>
        <begin position="80"/>
        <end position="101"/>
    </location>
</feature>
<evidence type="ECO:0000256" key="3">
    <source>
        <dbReference type="SAM" id="Phobius"/>
    </source>
</evidence>
<organism evidence="5 6">
    <name type="scientific">Kribbella sindirgiensis</name>
    <dbReference type="NCBI Taxonomy" id="1124744"/>
    <lineage>
        <taxon>Bacteria</taxon>
        <taxon>Bacillati</taxon>
        <taxon>Actinomycetota</taxon>
        <taxon>Actinomycetes</taxon>
        <taxon>Propionibacteriales</taxon>
        <taxon>Kribbellaceae</taxon>
        <taxon>Kribbella</taxon>
    </lineage>
</organism>
<reference evidence="5 6" key="1">
    <citation type="submission" date="2019-02" db="EMBL/GenBank/DDBJ databases">
        <title>Kribbella capetownensis sp. nov. and Kribbella speibonae sp. nov., isolated from soil.</title>
        <authorList>
            <person name="Curtis S.M."/>
            <person name="Norton I."/>
            <person name="Everest G.J."/>
            <person name="Meyers P.R."/>
        </authorList>
    </citation>
    <scope>NUCLEOTIDE SEQUENCE [LARGE SCALE GENOMIC DNA]</scope>
    <source>
        <strain evidence="5 6">DSM 27082</strain>
    </source>
</reference>
<dbReference type="NCBIfam" id="TIGR00350">
    <property type="entry name" value="lytR_cpsA_psr"/>
    <property type="match status" value="1"/>
</dbReference>
<dbReference type="PANTHER" id="PTHR33392:SF6">
    <property type="entry name" value="POLYISOPRENYL-TEICHOIC ACID--PEPTIDOGLYCAN TEICHOIC ACID TRANSFERASE TAGU"/>
    <property type="match status" value="1"/>
</dbReference>
<evidence type="ECO:0000313" key="6">
    <source>
        <dbReference type="Proteomes" id="UP000292695"/>
    </source>
</evidence>
<evidence type="ECO:0000313" key="5">
    <source>
        <dbReference type="EMBL" id="TCC34847.1"/>
    </source>
</evidence>
<keyword evidence="6" id="KW-1185">Reference proteome</keyword>
<dbReference type="PANTHER" id="PTHR33392">
    <property type="entry name" value="POLYISOPRENYL-TEICHOIC ACID--PEPTIDOGLYCAN TEICHOIC ACID TRANSFERASE TAGU"/>
    <property type="match status" value="1"/>
</dbReference>
<feature type="compositionally biased region" description="Low complexity" evidence="2">
    <location>
        <begin position="448"/>
        <end position="484"/>
    </location>
</feature>
<dbReference type="AlphaFoldDB" id="A0A4R0IPG6"/>
<feature type="transmembrane region" description="Helical" evidence="3">
    <location>
        <begin position="122"/>
        <end position="142"/>
    </location>
</feature>
<keyword evidence="3" id="KW-0812">Transmembrane</keyword>
<dbReference type="EMBL" id="SJKA01000004">
    <property type="protein sequence ID" value="TCC34847.1"/>
    <property type="molecule type" value="Genomic_DNA"/>
</dbReference>
<feature type="region of interest" description="Disordered" evidence="2">
    <location>
        <begin position="434"/>
        <end position="494"/>
    </location>
</feature>
<evidence type="ECO:0000259" key="4">
    <source>
        <dbReference type="Pfam" id="PF03816"/>
    </source>
</evidence>
<dbReference type="OrthoDB" id="3573673at2"/>
<keyword evidence="3" id="KW-0472">Membrane</keyword>
<comment type="caution">
    <text evidence="5">The sequence shown here is derived from an EMBL/GenBank/DDBJ whole genome shotgun (WGS) entry which is preliminary data.</text>
</comment>
<evidence type="ECO:0000256" key="1">
    <source>
        <dbReference type="ARBA" id="ARBA00006068"/>
    </source>
</evidence>
<dbReference type="Pfam" id="PF03816">
    <property type="entry name" value="LytR_cpsA_psr"/>
    <property type="match status" value="1"/>
</dbReference>
<proteinExistence type="inferred from homology"/>
<keyword evidence="3" id="KW-1133">Transmembrane helix</keyword>
<sequence>MPQEKPDLRNLREPKRFQRALTLLLMTLVLPGSAQIVAGSKRAGRWAWRVVAGLIAIVVFLVVLGLIWRSGTINFLARPGTLRLVQVLLILLAIGWAALFVDAYRIAQPLTLERNHRLITSILDGVLIFVVVGALVYASVIVNTQRDFVASVFGNGQKSKADKGRYNVLLMGGDSGADRIGTRPDSMTVASIDADTGRTVLIGLPRNLAKVPFPAGTAMAKQFPEGFKWKDCGSECLLNAVYTYAVNHKNLFPGDANPGETATMQAVEAVTGLKLNYYVLIDLAGFRDLLNAVGGITLDIGKRVPIGGGSSPIKGYIEAGKNQHLDGYHALWFARSRAESSDYERMARQKCVMSAMLNQLSPQTVLTKFQGIAAASKQVVKTNIPAGELGTFTDLALDAKKLPVSSFSAVPPLIHTGNPDFALIRTKVAEAITKSEQLDKGGSGGDGKTSSTPSSSKPTTSTTKKPTSGTTKKPTSSPTTPATGVDDVASICKA</sequence>
<comment type="similarity">
    <text evidence="1">Belongs to the LytR/CpsA/Psr (LCP) family.</text>
</comment>
<dbReference type="InterPro" id="IPR050922">
    <property type="entry name" value="LytR/CpsA/Psr_CW_biosynth"/>
</dbReference>
<feature type="transmembrane region" description="Helical" evidence="3">
    <location>
        <begin position="20"/>
        <end position="39"/>
    </location>
</feature>
<feature type="transmembrane region" description="Helical" evidence="3">
    <location>
        <begin position="46"/>
        <end position="68"/>
    </location>
</feature>
<protein>
    <submittedName>
        <fullName evidence="5">LytR family transcriptional regulator</fullName>
    </submittedName>
</protein>
<evidence type="ECO:0000256" key="2">
    <source>
        <dbReference type="SAM" id="MobiDB-lite"/>
    </source>
</evidence>
<accession>A0A4R0IPG6</accession>
<dbReference type="InterPro" id="IPR004474">
    <property type="entry name" value="LytR_CpsA_psr"/>
</dbReference>
<feature type="domain" description="Cell envelope-related transcriptional attenuator" evidence="4">
    <location>
        <begin position="183"/>
        <end position="360"/>
    </location>
</feature>
<dbReference type="RefSeq" id="WP_131287571.1">
    <property type="nucleotide sequence ID" value="NZ_SJKA01000004.1"/>
</dbReference>
<dbReference type="Gene3D" id="3.40.630.190">
    <property type="entry name" value="LCP protein"/>
    <property type="match status" value="1"/>
</dbReference>